<feature type="region of interest" description="Disordered" evidence="1">
    <location>
        <begin position="309"/>
        <end position="349"/>
    </location>
</feature>
<reference evidence="2 3" key="1">
    <citation type="journal article" date="2013" name="PLoS ONE">
        <title>The Susceptibility of Pseudomonas aeruginosa Strains from Cystic Fibrosis Patients to Bacteriophages.</title>
        <authorList>
            <person name="Essoh C."/>
            <person name="Blouin Y."/>
            <person name="Loukou G."/>
            <person name="Cablanmian A."/>
            <person name="Lathro S."/>
            <person name="Kutter E."/>
            <person name="Thien H.V."/>
            <person name="Vergnaud G."/>
            <person name="Pourcel C."/>
        </authorList>
    </citation>
    <scope>NUCLEOTIDE SEQUENCE [LARGE SCALE GENOMIC DNA]</scope>
    <source>
        <strain evidence="2">VB_PaeM_C2-10_Ab1</strain>
    </source>
</reference>
<accession>K4RME1</accession>
<organism evidence="2 3">
    <name type="scientific">Pseudomonas phage vB_PaeM_C2-10_Ab1</name>
    <dbReference type="NCBI Taxonomy" id="1231048"/>
    <lineage>
        <taxon>Viruses</taxon>
        <taxon>Duplodnaviria</taxon>
        <taxon>Heunggongvirae</taxon>
        <taxon>Uroviricota</taxon>
        <taxon>Caudoviricetes</taxon>
        <taxon>Vandenendeviridae</taxon>
        <taxon>Skurskavirinae</taxon>
        <taxon>Pakpunavirus</taxon>
        <taxon>Pakpunavirus CAb1</taxon>
    </lineage>
</organism>
<feature type="compositionally biased region" description="Basic and acidic residues" evidence="1">
    <location>
        <begin position="324"/>
        <end position="334"/>
    </location>
</feature>
<gene>
    <name evidence="2" type="ORF">BN405_2-10_Ab1_orf_101</name>
</gene>
<protein>
    <submittedName>
        <fullName evidence="2">Uncharacterized protein</fullName>
    </submittedName>
</protein>
<dbReference type="Proteomes" id="UP000001234">
    <property type="component" value="Segment"/>
</dbReference>
<keyword evidence="3" id="KW-1185">Reference proteome</keyword>
<evidence type="ECO:0000313" key="2">
    <source>
        <dbReference type="EMBL" id="CCM43645.1"/>
    </source>
</evidence>
<dbReference type="EMBL" id="HE983845">
    <property type="protein sequence ID" value="CCM43645.1"/>
    <property type="molecule type" value="Genomic_DNA"/>
</dbReference>
<dbReference type="KEGG" id="vg:14296506"/>
<name>K4RME1_9CAUD</name>
<dbReference type="RefSeq" id="YP_007236922.1">
    <property type="nucleotide sequence ID" value="NC_019918.1"/>
</dbReference>
<evidence type="ECO:0000256" key="1">
    <source>
        <dbReference type="SAM" id="MobiDB-lite"/>
    </source>
</evidence>
<dbReference type="OrthoDB" id="4412at10239"/>
<dbReference type="GeneID" id="14296506"/>
<sequence length="349" mass="38875">MTHSPSLGYLNRRNKMAFKLNVTTNTQSGNGGIRKEVDWDALNNHVVEAAGTAAKARSIPGYISGIIDLGEQEQNDAEVVFTGTAEDEIQIIKEYPNTYFKDGLDKQTRKPVRLKCWPQRDMQQIAITVDFPQIEVDKSLYLTGNSNKSPLRVLYNGDFTLPGQKTKIVGRPFTIKEVKHPNGKWAFAKNSMLHKLAVATGVINEDELFTKDRVGELLGKVAQFQVRVWMKPGKNDMKFLTEDISLVGMVPEGVPVPELDEKYIYGVNLYGENDEEAVKQLRANVINTIKRAKNYEGSDIKAMIEAVEAARGGNRSSGDSEEQAEAKEETKAAPKVEPVQTNVDDDIPF</sequence>
<evidence type="ECO:0000313" key="3">
    <source>
        <dbReference type="Proteomes" id="UP000001234"/>
    </source>
</evidence>
<proteinExistence type="predicted"/>